<proteinExistence type="predicted"/>
<comment type="caution">
    <text evidence="2">The sequence shown here is derived from an EMBL/GenBank/DDBJ whole genome shotgun (WGS) entry which is preliminary data.</text>
</comment>
<sequence>MPVQKVKPILVEIGPNIGSPNKKEAHANPIPIIDGKDETLGHLVDLMSSEEATKALRVQNERRNTPLCLAAFVGNVTSWAGEQPNRDQKLKEKEAEKDQTSSDKKEAKDYLVGERDTDKENPMFLVALLGKTDMINADKKDTTEEREALMHGLFRDWTHFLIRLRCTSSRILGIVDETPCCGSSFSDDSIKIKQQLICVSVFKEKLKFEAREPGFSVRNIRVNVSKYGGEGCEASNLLCVVAFECGQIVEDIEGLSGKEQAAKMKKPERPVLMAAGKEERGAISIGNRQPHVYQLMLKGRKKNETLDRIIRQVDDEGNSARHLAASIVGEYKPWRIPGAALRMQ</sequence>
<keyword evidence="3" id="KW-1185">Reference proteome</keyword>
<dbReference type="PANTHER" id="PTHR24177:SF103">
    <property type="entry name" value="PGG DOMAIN-CONTAINING PROTEIN"/>
    <property type="match status" value="1"/>
</dbReference>
<feature type="region of interest" description="Disordered" evidence="1">
    <location>
        <begin position="80"/>
        <end position="110"/>
    </location>
</feature>
<accession>A0AAV1S808</accession>
<name>A0AAV1S808_9ROSI</name>
<feature type="compositionally biased region" description="Basic and acidic residues" evidence="1">
    <location>
        <begin position="84"/>
        <end position="110"/>
    </location>
</feature>
<dbReference type="PANTHER" id="PTHR24177">
    <property type="entry name" value="CASKIN"/>
    <property type="match status" value="1"/>
</dbReference>
<protein>
    <submittedName>
        <fullName evidence="2">Uncharacterized protein</fullName>
    </submittedName>
</protein>
<evidence type="ECO:0000313" key="2">
    <source>
        <dbReference type="EMBL" id="CAK7346527.1"/>
    </source>
</evidence>
<dbReference type="Proteomes" id="UP001314170">
    <property type="component" value="Unassembled WGS sequence"/>
</dbReference>
<dbReference type="GO" id="GO:0016020">
    <property type="term" value="C:membrane"/>
    <property type="evidence" value="ECO:0007669"/>
    <property type="project" value="TreeGrafter"/>
</dbReference>
<gene>
    <name evidence="2" type="ORF">DCAF_LOCUS19204</name>
</gene>
<evidence type="ECO:0000313" key="3">
    <source>
        <dbReference type="Proteomes" id="UP001314170"/>
    </source>
</evidence>
<reference evidence="2 3" key="1">
    <citation type="submission" date="2024-01" db="EMBL/GenBank/DDBJ databases">
        <authorList>
            <person name="Waweru B."/>
        </authorList>
    </citation>
    <scope>NUCLEOTIDE SEQUENCE [LARGE SCALE GENOMIC DNA]</scope>
</reference>
<evidence type="ECO:0000256" key="1">
    <source>
        <dbReference type="SAM" id="MobiDB-lite"/>
    </source>
</evidence>
<organism evidence="2 3">
    <name type="scientific">Dovyalis caffra</name>
    <dbReference type="NCBI Taxonomy" id="77055"/>
    <lineage>
        <taxon>Eukaryota</taxon>
        <taxon>Viridiplantae</taxon>
        <taxon>Streptophyta</taxon>
        <taxon>Embryophyta</taxon>
        <taxon>Tracheophyta</taxon>
        <taxon>Spermatophyta</taxon>
        <taxon>Magnoliopsida</taxon>
        <taxon>eudicotyledons</taxon>
        <taxon>Gunneridae</taxon>
        <taxon>Pentapetalae</taxon>
        <taxon>rosids</taxon>
        <taxon>fabids</taxon>
        <taxon>Malpighiales</taxon>
        <taxon>Salicaceae</taxon>
        <taxon>Flacourtieae</taxon>
        <taxon>Dovyalis</taxon>
    </lineage>
</organism>
<dbReference type="EMBL" id="CAWUPB010001173">
    <property type="protein sequence ID" value="CAK7346527.1"/>
    <property type="molecule type" value="Genomic_DNA"/>
</dbReference>
<dbReference type="AlphaFoldDB" id="A0AAV1S808"/>